<evidence type="ECO:0000313" key="6">
    <source>
        <dbReference type="EMBL" id="ABC61955.1"/>
    </source>
</evidence>
<feature type="region of interest" description="Disordered" evidence="2">
    <location>
        <begin position="713"/>
        <end position="948"/>
    </location>
</feature>
<keyword evidence="3" id="KW-0472">Membrane</keyword>
<feature type="non-terminal residue" evidence="6">
    <location>
        <position position="1"/>
    </location>
</feature>
<feature type="compositionally biased region" description="Polar residues" evidence="2">
    <location>
        <begin position="734"/>
        <end position="767"/>
    </location>
</feature>
<dbReference type="Pfam" id="PF00041">
    <property type="entry name" value="fn3"/>
    <property type="match status" value="1"/>
</dbReference>
<dbReference type="InterPro" id="IPR003961">
    <property type="entry name" value="FN3_dom"/>
</dbReference>
<evidence type="ECO:0000256" key="3">
    <source>
        <dbReference type="SAM" id="Phobius"/>
    </source>
</evidence>
<feature type="compositionally biased region" description="Basic residues" evidence="2">
    <location>
        <begin position="792"/>
        <end position="802"/>
    </location>
</feature>
<feature type="compositionally biased region" description="Low complexity" evidence="2">
    <location>
        <begin position="911"/>
        <end position="926"/>
    </location>
</feature>
<feature type="domain" description="Fibronectin type-III" evidence="5">
    <location>
        <begin position="432"/>
        <end position="526"/>
    </location>
</feature>
<feature type="domain" description="Ig-like" evidence="4">
    <location>
        <begin position="62"/>
        <end position="150"/>
    </location>
</feature>
<keyword evidence="1" id="KW-0677">Repeat</keyword>
<dbReference type="AlphaFoldDB" id="A1XCJ4"/>
<organism evidence="6">
    <name type="scientific">Schmidtea mediterranea</name>
    <name type="common">Freshwater planarian flatworm</name>
    <dbReference type="NCBI Taxonomy" id="79327"/>
    <lineage>
        <taxon>Eukaryota</taxon>
        <taxon>Metazoa</taxon>
        <taxon>Spiralia</taxon>
        <taxon>Lophotrochozoa</taxon>
        <taxon>Platyhelminthes</taxon>
        <taxon>Rhabditophora</taxon>
        <taxon>Seriata</taxon>
        <taxon>Tricladida</taxon>
        <taxon>Continenticola</taxon>
        <taxon>Geoplanoidea</taxon>
        <taxon>Dugesiidae</taxon>
        <taxon>Schmidtea</taxon>
    </lineage>
</organism>
<dbReference type="SMART" id="SM00060">
    <property type="entry name" value="FN3"/>
    <property type="match status" value="3"/>
</dbReference>
<dbReference type="EMBL" id="DQ336175">
    <property type="protein sequence ID" value="ABC61955.1"/>
    <property type="molecule type" value="mRNA"/>
</dbReference>
<feature type="compositionally biased region" description="Polar residues" evidence="2">
    <location>
        <begin position="869"/>
        <end position="884"/>
    </location>
</feature>
<dbReference type="SUPFAM" id="SSF48726">
    <property type="entry name" value="Immunoglobulin"/>
    <property type="match status" value="2"/>
</dbReference>
<dbReference type="SMART" id="SM00409">
    <property type="entry name" value="IG"/>
    <property type="match status" value="2"/>
</dbReference>
<dbReference type="InterPro" id="IPR007110">
    <property type="entry name" value="Ig-like_dom"/>
</dbReference>
<evidence type="ECO:0000256" key="2">
    <source>
        <dbReference type="SAM" id="MobiDB-lite"/>
    </source>
</evidence>
<reference evidence="6" key="1">
    <citation type="journal article" date="2007" name="Development">
        <title>Morphogenesis defects are associated with abnormal nervous system regeneration following roboA RNAi in planarians.</title>
        <authorList>
            <person name="Cebria F."/>
            <person name="Newmark P.A."/>
        </authorList>
    </citation>
    <scope>NUCLEOTIDE SEQUENCE</scope>
    <source>
        <tissue evidence="6">Head blastema</tissue>
    </source>
</reference>
<dbReference type="SMART" id="SM00408">
    <property type="entry name" value="IGc2"/>
    <property type="match status" value="1"/>
</dbReference>
<dbReference type="PANTHER" id="PTHR13817:SF166">
    <property type="entry name" value="NEURONAL IGCAM-RELATED"/>
    <property type="match status" value="1"/>
</dbReference>
<dbReference type="PANTHER" id="PTHR13817">
    <property type="entry name" value="TITIN"/>
    <property type="match status" value="1"/>
</dbReference>
<accession>A1XCJ4</accession>
<evidence type="ECO:0000259" key="5">
    <source>
        <dbReference type="PROSITE" id="PS50853"/>
    </source>
</evidence>
<dbReference type="PROSITE" id="PS50853">
    <property type="entry name" value="FN3"/>
    <property type="match status" value="2"/>
</dbReference>
<name>A1XCJ4_SCHMD</name>
<feature type="compositionally biased region" description="Pro residues" evidence="2">
    <location>
        <begin position="720"/>
        <end position="733"/>
    </location>
</feature>
<dbReference type="InterPro" id="IPR036179">
    <property type="entry name" value="Ig-like_dom_sf"/>
</dbReference>
<dbReference type="InterPro" id="IPR003598">
    <property type="entry name" value="Ig_sub2"/>
</dbReference>
<dbReference type="InterPro" id="IPR036116">
    <property type="entry name" value="FN3_sf"/>
</dbReference>
<keyword evidence="3" id="KW-0812">Transmembrane</keyword>
<evidence type="ECO:0000259" key="4">
    <source>
        <dbReference type="PROSITE" id="PS50835"/>
    </source>
</evidence>
<feature type="compositionally biased region" description="Polar residues" evidence="2">
    <location>
        <begin position="826"/>
        <end position="861"/>
    </location>
</feature>
<feature type="transmembrane region" description="Helical" evidence="3">
    <location>
        <begin position="540"/>
        <end position="564"/>
    </location>
</feature>
<dbReference type="Gene3D" id="2.60.40.10">
    <property type="entry name" value="Immunoglobulins"/>
    <property type="match status" value="5"/>
</dbReference>
<dbReference type="SUPFAM" id="SSF49265">
    <property type="entry name" value="Fibronectin type III"/>
    <property type="match status" value="2"/>
</dbReference>
<dbReference type="InterPro" id="IPR050964">
    <property type="entry name" value="Striated_Muscle_Regulatory"/>
</dbReference>
<proteinExistence type="evidence at transcript level"/>
<evidence type="ECO:0000256" key="1">
    <source>
        <dbReference type="ARBA" id="ARBA00022737"/>
    </source>
</evidence>
<keyword evidence="3" id="KW-1133">Transmembrane helix</keyword>
<protein>
    <submittedName>
        <fullName evidence="6">RoboB</fullName>
    </submittedName>
</protein>
<dbReference type="Pfam" id="PF13927">
    <property type="entry name" value="Ig_3"/>
    <property type="match status" value="1"/>
</dbReference>
<sequence length="948" mass="106434">QYFLSDIDNNNRIIVFENGTLSISSVRSKDSGKYYCYASSFVGVSRSEATLFVDAPKGMFPPIISKVPQNITTIEGSNVILTCQVFGSFTSINWYKLSLKIVGNIPSSNRLELLKNGDLKITNVKIKDSAAYTCRITNRSLYTEKSADLIVKSYSEINTEYSIGKKDDIPMAPRNISVEFIGDTYILIKWEYSIEDPTVWFRVEIAEQYVSNWTEIAMTKHRNYLINNLKPDTGYMVIVRSIRNKVIGDLFVYPDIIYTIDTPTVAADIPFGEFHKALQEIEVFSVKLNTISARQVQLSWKVKGNSILPSISGFIIKAEPVSIKRCLLMTEKPNQPMFTCLESEDSYNIDELVSGYDDILATDQSKIQKSIIKRSINRDRPRSSAIIGGLKPFRCYEIEIETFIDHINAGRISGRDSKTKTVLTYDDLPNNPPKIKSYRWTDNTTFYISWEKMDSRYSNGPITGYIIQIINTKKKTIQTFKIPTNVLHYTFKIESPEFRYMLYLSADSCRGQGPRSWPVVIQFQEGQIYKTEINLLKKPWAIPTALAILCCLILTIVFIIIIMCKKQRMNQPYPKHGQMPLVSSTKEMEDSTSKKSAFKHFNQFQSQKLLNNYDTISPGLELTSSDLFSMEADPHSSTTTVPRFNCSSDDPTMCLKFDENKNDSLAYASSNIIYKGCQHYNLNMMNKLPPNVYGPYIDILNDPSNAHLISPESQLIGNHPIPPPPMYPPPPAPKNQSNFSDNNSEVMLSHQGSINNTQSSESTSACGSNSNKSNKTRKSRAPQSINSSSSSKGHRNTNRKTAKSSDRTNKDNSSPSIGGDKKKDSLSNSTHSSQKTGGVSFKASSSTNANMNINGSKLASRSQEETLGDNISEQGLTSELSDTDTAAFEPDENARDTDSVRVMYKLPMKRPSTPDYSTDSSYPYSSANHYSSVEPSFPSFPNNLPTKF</sequence>
<dbReference type="InterPro" id="IPR003599">
    <property type="entry name" value="Ig_sub"/>
</dbReference>
<feature type="compositionally biased region" description="Polar residues" evidence="2">
    <location>
        <begin position="781"/>
        <end position="791"/>
    </location>
</feature>
<dbReference type="InterPro" id="IPR013783">
    <property type="entry name" value="Ig-like_fold"/>
</dbReference>
<dbReference type="PROSITE" id="PS50835">
    <property type="entry name" value="IG_LIKE"/>
    <property type="match status" value="1"/>
</dbReference>
<dbReference type="CDD" id="cd00063">
    <property type="entry name" value="FN3"/>
    <property type="match status" value="2"/>
</dbReference>
<feature type="domain" description="Fibronectin type-III" evidence="5">
    <location>
        <begin position="172"/>
        <end position="262"/>
    </location>
</feature>
<feature type="compositionally biased region" description="Polar residues" evidence="2">
    <location>
        <begin position="927"/>
        <end position="948"/>
    </location>
</feature>